<organism evidence="2 3">
    <name type="scientific">Pseudoalteromonas denitrificans DSM 6059</name>
    <dbReference type="NCBI Taxonomy" id="1123010"/>
    <lineage>
        <taxon>Bacteria</taxon>
        <taxon>Pseudomonadati</taxon>
        <taxon>Pseudomonadota</taxon>
        <taxon>Gammaproteobacteria</taxon>
        <taxon>Alteromonadales</taxon>
        <taxon>Pseudoalteromonadaceae</taxon>
        <taxon>Pseudoalteromonas</taxon>
    </lineage>
</organism>
<evidence type="ECO:0000259" key="1">
    <source>
        <dbReference type="Pfam" id="PF04073"/>
    </source>
</evidence>
<dbReference type="EMBL" id="FOLO01000013">
    <property type="protein sequence ID" value="SFC60604.1"/>
    <property type="molecule type" value="Genomic_DNA"/>
</dbReference>
<dbReference type="InterPro" id="IPR036754">
    <property type="entry name" value="YbaK/aa-tRNA-synt-asso_dom_sf"/>
</dbReference>
<name>A0A1I1KHY5_9GAMM</name>
<dbReference type="Gene3D" id="3.90.960.10">
    <property type="entry name" value="YbaK/aminoacyl-tRNA synthetase-associated domain"/>
    <property type="match status" value="1"/>
</dbReference>
<dbReference type="GO" id="GO:0002161">
    <property type="term" value="F:aminoacyl-tRNA deacylase activity"/>
    <property type="evidence" value="ECO:0007669"/>
    <property type="project" value="InterPro"/>
</dbReference>
<evidence type="ECO:0000313" key="2">
    <source>
        <dbReference type="EMBL" id="SFC60604.1"/>
    </source>
</evidence>
<dbReference type="STRING" id="1123010.SAMN02745724_02073"/>
<dbReference type="SUPFAM" id="SSF55826">
    <property type="entry name" value="YbaK/ProRS associated domain"/>
    <property type="match status" value="1"/>
</dbReference>
<protein>
    <submittedName>
        <fullName evidence="2">Ala-tRNA(Pro) deacylase</fullName>
    </submittedName>
</protein>
<dbReference type="Proteomes" id="UP000198862">
    <property type="component" value="Unassembled WGS sequence"/>
</dbReference>
<gene>
    <name evidence="2" type="ORF">SAMN02745724_02073</name>
</gene>
<proteinExistence type="predicted"/>
<keyword evidence="3" id="KW-1185">Reference proteome</keyword>
<accession>A0A1I1KHY5</accession>
<evidence type="ECO:0000313" key="3">
    <source>
        <dbReference type="Proteomes" id="UP000198862"/>
    </source>
</evidence>
<reference evidence="2 3" key="1">
    <citation type="submission" date="2016-10" db="EMBL/GenBank/DDBJ databases">
        <authorList>
            <person name="de Groot N.N."/>
        </authorList>
    </citation>
    <scope>NUCLEOTIDE SEQUENCE [LARGE SCALE GENOMIC DNA]</scope>
    <source>
        <strain evidence="2 3">DSM 6059</strain>
    </source>
</reference>
<dbReference type="AlphaFoldDB" id="A0A1I1KHY5"/>
<sequence length="154" mass="17673">MSITEKLRLLLQEKHIEYKEIDHEAAQTCEISAKARGEDIKIGGKTLLFKDKKGFHLFVLSAEKQVDSNKVRQILKSQKLRFATEQELQDLCYVQKGALPPFGKPIYPYDLYLDESILYNEKIAFNAGILTKSFILNTQDYLTLVCANYSCFAK</sequence>
<dbReference type="InterPro" id="IPR007214">
    <property type="entry name" value="YbaK/aa-tRNA-synth-assoc-dom"/>
</dbReference>
<dbReference type="Pfam" id="PF04073">
    <property type="entry name" value="tRNA_edit"/>
    <property type="match status" value="1"/>
</dbReference>
<feature type="domain" description="YbaK/aminoacyl-tRNA synthetase-associated" evidence="1">
    <location>
        <begin position="23"/>
        <end position="143"/>
    </location>
</feature>